<dbReference type="Proteomes" id="UP000010931">
    <property type="component" value="Unassembled WGS sequence"/>
</dbReference>
<dbReference type="AlphaFoldDB" id="L7F9B1"/>
<dbReference type="EMBL" id="AEJB01000272">
    <property type="protein sequence ID" value="ELP67704.1"/>
    <property type="molecule type" value="Genomic_DNA"/>
</dbReference>
<organism evidence="1 2">
    <name type="scientific">Streptomyces turgidiscabies (strain Car8)</name>
    <dbReference type="NCBI Taxonomy" id="698760"/>
    <lineage>
        <taxon>Bacteria</taxon>
        <taxon>Bacillati</taxon>
        <taxon>Actinomycetota</taxon>
        <taxon>Actinomycetes</taxon>
        <taxon>Kitasatosporales</taxon>
        <taxon>Streptomycetaceae</taxon>
        <taxon>Streptomyces</taxon>
    </lineage>
</organism>
<keyword evidence="2" id="KW-1185">Reference proteome</keyword>
<reference evidence="1 2" key="1">
    <citation type="journal article" date="2011" name="Plasmid">
        <title>Streptomyces turgidiscabies Car8 contains a modular pathogenicity island that shares virulence genes with other actinobacterial plant pathogens.</title>
        <authorList>
            <person name="Huguet-Tapia J.C."/>
            <person name="Badger J.H."/>
            <person name="Loria R."/>
            <person name="Pettis G.S."/>
        </authorList>
    </citation>
    <scope>NUCLEOTIDE SEQUENCE [LARGE SCALE GENOMIC DNA]</scope>
    <source>
        <strain evidence="1 2">Car8</strain>
    </source>
</reference>
<name>L7F9B1_STRT8</name>
<protein>
    <submittedName>
        <fullName evidence="1">Uncharacterized protein</fullName>
    </submittedName>
</protein>
<comment type="caution">
    <text evidence="1">The sequence shown here is derived from an EMBL/GenBank/DDBJ whole genome shotgun (WGS) entry which is preliminary data.</text>
</comment>
<evidence type="ECO:0000313" key="1">
    <source>
        <dbReference type="EMBL" id="ELP67704.1"/>
    </source>
</evidence>
<accession>L7F9B1</accession>
<evidence type="ECO:0000313" key="2">
    <source>
        <dbReference type="Proteomes" id="UP000010931"/>
    </source>
</evidence>
<proteinExistence type="predicted"/>
<gene>
    <name evidence="1" type="ORF">STRTUCAR8_08542</name>
</gene>
<dbReference type="PATRIC" id="fig|698760.3.peg.3555"/>
<sequence length="84" mass="8958">MSTSQSSTDYQVQLDVAGHGAQLFAAIDLPAQLGITDALALAFVKALQDFPWPAGTTTNVQVNKSSTTSVFFETHLETDPPVFT</sequence>
<dbReference type="RefSeq" id="WP_006377234.1">
    <property type="nucleotide sequence ID" value="NZ_AEJB01000272.1"/>
</dbReference>